<organism evidence="18 19">
    <name type="scientific">Marinomonas piezotolerans</name>
    <dbReference type="NCBI Taxonomy" id="2213058"/>
    <lineage>
        <taxon>Bacteria</taxon>
        <taxon>Pseudomonadati</taxon>
        <taxon>Pseudomonadota</taxon>
        <taxon>Gammaproteobacteria</taxon>
        <taxon>Oceanospirillales</taxon>
        <taxon>Oceanospirillaceae</taxon>
        <taxon>Marinomonas</taxon>
    </lineage>
</organism>
<evidence type="ECO:0000256" key="11">
    <source>
        <dbReference type="ARBA" id="ARBA00023136"/>
    </source>
</evidence>
<evidence type="ECO:0000256" key="2">
    <source>
        <dbReference type="ARBA" id="ARBA00004370"/>
    </source>
</evidence>
<dbReference type="InterPro" id="IPR001638">
    <property type="entry name" value="Solute-binding_3/MltF_N"/>
</dbReference>
<evidence type="ECO:0000256" key="4">
    <source>
        <dbReference type="ARBA" id="ARBA00022553"/>
    </source>
</evidence>
<dbReference type="InterPro" id="IPR036890">
    <property type="entry name" value="HATPase_C_sf"/>
</dbReference>
<keyword evidence="11 14" id="KW-0472">Membrane</keyword>
<keyword evidence="9" id="KW-0067">ATP-binding</keyword>
<dbReference type="SUPFAM" id="SSF53850">
    <property type="entry name" value="Periplasmic binding protein-like II"/>
    <property type="match status" value="1"/>
</dbReference>
<feature type="transmembrane region" description="Helical" evidence="14">
    <location>
        <begin position="284"/>
        <end position="304"/>
    </location>
</feature>
<evidence type="ECO:0000259" key="15">
    <source>
        <dbReference type="PROSITE" id="PS50109"/>
    </source>
</evidence>
<proteinExistence type="predicted"/>
<dbReference type="InterPro" id="IPR011006">
    <property type="entry name" value="CheY-like_superfamily"/>
</dbReference>
<evidence type="ECO:0000313" key="18">
    <source>
        <dbReference type="EMBL" id="RDL45358.1"/>
    </source>
</evidence>
<feature type="domain" description="Histidine kinase" evidence="15">
    <location>
        <begin position="572"/>
        <end position="787"/>
    </location>
</feature>
<evidence type="ECO:0000256" key="8">
    <source>
        <dbReference type="ARBA" id="ARBA00022777"/>
    </source>
</evidence>
<evidence type="ECO:0000256" key="6">
    <source>
        <dbReference type="ARBA" id="ARBA00022692"/>
    </source>
</evidence>
<evidence type="ECO:0000256" key="5">
    <source>
        <dbReference type="ARBA" id="ARBA00022679"/>
    </source>
</evidence>
<dbReference type="GO" id="GO:0000155">
    <property type="term" value="F:phosphorelay sensor kinase activity"/>
    <property type="evidence" value="ECO:0007669"/>
    <property type="project" value="InterPro"/>
</dbReference>
<dbReference type="InterPro" id="IPR005467">
    <property type="entry name" value="His_kinase_dom"/>
</dbReference>
<protein>
    <recommendedName>
        <fullName evidence="3">histidine kinase</fullName>
        <ecNumber evidence="3">2.7.13.3</ecNumber>
    </recommendedName>
</protein>
<keyword evidence="5" id="KW-0808">Transferase</keyword>
<dbReference type="FunFam" id="1.10.287.130:FF:000004">
    <property type="entry name" value="Ethylene receptor 1"/>
    <property type="match status" value="1"/>
</dbReference>
<evidence type="ECO:0000256" key="14">
    <source>
        <dbReference type="SAM" id="Phobius"/>
    </source>
</evidence>
<feature type="region of interest" description="Disordered" evidence="13">
    <location>
        <begin position="931"/>
        <end position="951"/>
    </location>
</feature>
<dbReference type="GO" id="GO:0005524">
    <property type="term" value="F:ATP binding"/>
    <property type="evidence" value="ECO:0007669"/>
    <property type="project" value="UniProtKB-KW"/>
</dbReference>
<dbReference type="PROSITE" id="PS50113">
    <property type="entry name" value="PAC"/>
    <property type="match status" value="1"/>
</dbReference>
<dbReference type="EC" id="2.7.13.3" evidence="3"/>
<dbReference type="Pfam" id="PF00072">
    <property type="entry name" value="Response_reg"/>
    <property type="match status" value="1"/>
</dbReference>
<name>A0A370UC80_9GAMM</name>
<accession>A0A370UC80</accession>
<dbReference type="CDD" id="cd01007">
    <property type="entry name" value="PBP2_BvgS_HisK_like"/>
    <property type="match status" value="1"/>
</dbReference>
<feature type="domain" description="PAC" evidence="17">
    <location>
        <begin position="502"/>
        <end position="554"/>
    </location>
</feature>
<keyword evidence="6 14" id="KW-0812">Transmembrane</keyword>
<dbReference type="InterPro" id="IPR004358">
    <property type="entry name" value="Sig_transdc_His_kin-like_C"/>
</dbReference>
<dbReference type="GO" id="GO:0009927">
    <property type="term" value="F:histidine phosphotransfer kinase activity"/>
    <property type="evidence" value="ECO:0007669"/>
    <property type="project" value="TreeGrafter"/>
</dbReference>
<dbReference type="Proteomes" id="UP000254326">
    <property type="component" value="Unassembled WGS sequence"/>
</dbReference>
<dbReference type="InterPro" id="IPR000700">
    <property type="entry name" value="PAS-assoc_C"/>
</dbReference>
<dbReference type="SUPFAM" id="SSF55785">
    <property type="entry name" value="PYP-like sensor domain (PAS domain)"/>
    <property type="match status" value="1"/>
</dbReference>
<dbReference type="CDD" id="cd16922">
    <property type="entry name" value="HATPase_EvgS-ArcB-TorS-like"/>
    <property type="match status" value="1"/>
</dbReference>
<dbReference type="EMBL" id="QKRA01000002">
    <property type="protein sequence ID" value="RDL45358.1"/>
    <property type="molecule type" value="Genomic_DNA"/>
</dbReference>
<reference evidence="18 19" key="1">
    <citation type="submission" date="2018-06" db="EMBL/GenBank/DDBJ databases">
        <title>Marinomonas sp. YLB-05 draft genome sequence.</title>
        <authorList>
            <person name="Yu L."/>
            <person name="Tang X."/>
        </authorList>
    </citation>
    <scope>NUCLEOTIDE SEQUENCE [LARGE SCALE GENOMIC DNA]</scope>
    <source>
        <strain evidence="18 19">YLB-05</strain>
    </source>
</reference>
<dbReference type="InterPro" id="IPR003661">
    <property type="entry name" value="HisK_dim/P_dom"/>
</dbReference>
<dbReference type="GO" id="GO:0005886">
    <property type="term" value="C:plasma membrane"/>
    <property type="evidence" value="ECO:0007669"/>
    <property type="project" value="TreeGrafter"/>
</dbReference>
<evidence type="ECO:0000256" key="10">
    <source>
        <dbReference type="ARBA" id="ARBA00022989"/>
    </source>
</evidence>
<dbReference type="InterPro" id="IPR035965">
    <property type="entry name" value="PAS-like_dom_sf"/>
</dbReference>
<dbReference type="AlphaFoldDB" id="A0A370UC80"/>
<dbReference type="SMART" id="SM00387">
    <property type="entry name" value="HATPase_c"/>
    <property type="match status" value="1"/>
</dbReference>
<comment type="caution">
    <text evidence="18">The sequence shown here is derived from an EMBL/GenBank/DDBJ whole genome shotgun (WGS) entry which is preliminary data.</text>
</comment>
<dbReference type="InterPro" id="IPR001789">
    <property type="entry name" value="Sig_transdc_resp-reg_receiver"/>
</dbReference>
<dbReference type="Pfam" id="PF00512">
    <property type="entry name" value="HisKA"/>
    <property type="match status" value="1"/>
</dbReference>
<evidence type="ECO:0000256" key="13">
    <source>
        <dbReference type="SAM" id="MobiDB-lite"/>
    </source>
</evidence>
<dbReference type="InterPro" id="IPR003594">
    <property type="entry name" value="HATPase_dom"/>
</dbReference>
<dbReference type="SUPFAM" id="SSF55874">
    <property type="entry name" value="ATPase domain of HSP90 chaperone/DNA topoisomerase II/histidine kinase"/>
    <property type="match status" value="1"/>
</dbReference>
<gene>
    <name evidence="18" type="ORF">DN730_07045</name>
</gene>
<comment type="subcellular location">
    <subcellularLocation>
        <location evidence="2">Membrane</location>
    </subcellularLocation>
</comment>
<evidence type="ECO:0000256" key="9">
    <source>
        <dbReference type="ARBA" id="ARBA00022840"/>
    </source>
</evidence>
<dbReference type="SUPFAM" id="SSF52172">
    <property type="entry name" value="CheY-like"/>
    <property type="match status" value="1"/>
</dbReference>
<dbReference type="PROSITE" id="PS50110">
    <property type="entry name" value="RESPONSE_REGULATORY"/>
    <property type="match status" value="1"/>
</dbReference>
<evidence type="ECO:0000259" key="16">
    <source>
        <dbReference type="PROSITE" id="PS50110"/>
    </source>
</evidence>
<dbReference type="SMART" id="SM00062">
    <property type="entry name" value="PBPb"/>
    <property type="match status" value="1"/>
</dbReference>
<keyword evidence="19" id="KW-1185">Reference proteome</keyword>
<dbReference type="PRINTS" id="PR00344">
    <property type="entry name" value="BCTRLSENSOR"/>
</dbReference>
<evidence type="ECO:0000256" key="7">
    <source>
        <dbReference type="ARBA" id="ARBA00022741"/>
    </source>
</evidence>
<dbReference type="Gene3D" id="3.30.565.10">
    <property type="entry name" value="Histidine kinase-like ATPase, C-terminal domain"/>
    <property type="match status" value="1"/>
</dbReference>
<dbReference type="Gene3D" id="1.10.287.130">
    <property type="match status" value="1"/>
</dbReference>
<evidence type="ECO:0000313" key="19">
    <source>
        <dbReference type="Proteomes" id="UP000254326"/>
    </source>
</evidence>
<feature type="domain" description="Response regulatory" evidence="16">
    <location>
        <begin position="809"/>
        <end position="924"/>
    </location>
</feature>
<keyword evidence="4 12" id="KW-0597">Phosphoprotein</keyword>
<dbReference type="CDD" id="cd00082">
    <property type="entry name" value="HisKA"/>
    <property type="match status" value="1"/>
</dbReference>
<dbReference type="Gene3D" id="3.40.50.2300">
    <property type="match status" value="1"/>
</dbReference>
<keyword evidence="10 14" id="KW-1133">Transmembrane helix</keyword>
<dbReference type="Gene3D" id="3.40.190.10">
    <property type="entry name" value="Periplasmic binding protein-like II"/>
    <property type="match status" value="2"/>
</dbReference>
<dbReference type="Pfam" id="PF02518">
    <property type="entry name" value="HATPase_c"/>
    <property type="match status" value="1"/>
</dbReference>
<evidence type="ECO:0000256" key="3">
    <source>
        <dbReference type="ARBA" id="ARBA00012438"/>
    </source>
</evidence>
<comment type="catalytic activity">
    <reaction evidence="1">
        <text>ATP + protein L-histidine = ADP + protein N-phospho-L-histidine.</text>
        <dbReference type="EC" id="2.7.13.3"/>
    </reaction>
</comment>
<dbReference type="PROSITE" id="PS50109">
    <property type="entry name" value="HIS_KIN"/>
    <property type="match status" value="1"/>
</dbReference>
<evidence type="ECO:0000256" key="12">
    <source>
        <dbReference type="PROSITE-ProRule" id="PRU00169"/>
    </source>
</evidence>
<dbReference type="Gene3D" id="3.30.450.20">
    <property type="entry name" value="PAS domain"/>
    <property type="match status" value="1"/>
</dbReference>
<evidence type="ECO:0000259" key="17">
    <source>
        <dbReference type="PROSITE" id="PS50113"/>
    </source>
</evidence>
<dbReference type="InterPro" id="IPR036097">
    <property type="entry name" value="HisK_dim/P_sf"/>
</dbReference>
<dbReference type="SMART" id="SM00388">
    <property type="entry name" value="HisKA"/>
    <property type="match status" value="1"/>
</dbReference>
<sequence length="1017" mass="114802">MFSGSPRMHGTTLAIVCSFLLWVAPIALAEELETRFELTQDEQNWINQHPTITFSGDPNWLPFEAFTESGEYIGIVASFLQHFTEDTGITISFHPTRTWAETLELASSQQVDVISDVLGSAVLFGTHTFSDSYLTNNLVLISNAVGTPINDIPALGDVEIGLIKAYGYTWELYERYPNTKFVEVENIQEGLAALESHRFDYLVTTYALGQFQLAALDKTGLHLRGELPVETHLAFAVRNDWPELTALYNRWINSLSPEQRYQIAENWYLDNTDFFSKEKTNWTYVAWLAFIIAILLALIAYGLTNRAALRQHKRRFETALAAIHAVEWKMPKHSAHLELARGFVNIVPGQPKHPTNLNELLQIIDPRDQGAVHDAFREAHNNPDTQLSVAFRLNSLNTCWLRLKGSTIGSTRRPYLAGTIENVTHSKQIEIEKNRTDKLITLLYDSVPDLMWLELFEPKELIANKAYLRFFSDKTPLDTLPPDQKKVWQEQLQTLLKHKHTSHFSGWLTPTDATKAYFSVLRIPFLDEHNHVIGIFSVARDITDNFLLQQELQSAKHIADQANASKTVFLANMSHEIRTPLNAILGYAQILTQNERLDPEAARQVQRVHSAGRRLLSLINDILDLSKIEAGKLQFNPENIALRHELDELLALHRQRAEAKGLLFKEDIRLSAQDYASIDRTKFGQIVLNAVDNAIKFTNTGSVTVKAEYVQQHLCMTVSDTGPGINQDELEHLFQPFSQGQSGTQHGGTGLGLVLARRLADAMNGSFSLSSVVGEGTQVHIKLPIELHSEQQGPVSLQAQTWRLKHTVTALIIEDDELSRSLMQHMLEQMGFQTIIAEDGEQALTYIDRPIDIVFSDIRMPNMDGLTLINHIRSQKHLTKTPVIAVTASSFEHEKHFYLKNGFTDFVPKPVELEQLYRAIKKILPMQQVTTAKPDSETPQIDPPDTTTSAPSHIVDEGEIHALVNRFQHACQLGNADDALFFLEKLQHTSLPADKLTMLKASIEQYDFDAALTINLY</sequence>
<keyword evidence="7" id="KW-0547">Nucleotide-binding</keyword>
<dbReference type="PANTHER" id="PTHR43047">
    <property type="entry name" value="TWO-COMPONENT HISTIDINE PROTEIN KINASE"/>
    <property type="match status" value="1"/>
</dbReference>
<dbReference type="Pfam" id="PF00497">
    <property type="entry name" value="SBP_bac_3"/>
    <property type="match status" value="1"/>
</dbReference>
<dbReference type="SUPFAM" id="SSF47384">
    <property type="entry name" value="Homodimeric domain of signal transducing histidine kinase"/>
    <property type="match status" value="1"/>
</dbReference>
<dbReference type="CDD" id="cd17546">
    <property type="entry name" value="REC_hyHK_CKI1_RcsC-like"/>
    <property type="match status" value="1"/>
</dbReference>
<feature type="modified residue" description="4-aspartylphosphate" evidence="12">
    <location>
        <position position="857"/>
    </location>
</feature>
<evidence type="ECO:0000256" key="1">
    <source>
        <dbReference type="ARBA" id="ARBA00000085"/>
    </source>
</evidence>
<dbReference type="SMART" id="SM00448">
    <property type="entry name" value="REC"/>
    <property type="match status" value="1"/>
</dbReference>
<keyword evidence="8" id="KW-0418">Kinase</keyword>
<dbReference type="PANTHER" id="PTHR43047:SF72">
    <property type="entry name" value="OSMOSENSING HISTIDINE PROTEIN KINASE SLN1"/>
    <property type="match status" value="1"/>
</dbReference>